<reference evidence="11" key="1">
    <citation type="submission" date="2021-01" db="EMBL/GenBank/DDBJ databases">
        <authorList>
            <person name="Kaushik A."/>
        </authorList>
    </citation>
    <scope>NUCLEOTIDE SEQUENCE</scope>
    <source>
        <strain evidence="11">AG3-1AP</strain>
    </source>
</reference>
<feature type="domain" description="C2H2-type" evidence="10">
    <location>
        <begin position="183"/>
        <end position="212"/>
    </location>
</feature>
<dbReference type="AlphaFoldDB" id="A0A8H3CNA2"/>
<evidence type="ECO:0000313" key="12">
    <source>
        <dbReference type="Proteomes" id="UP000663831"/>
    </source>
</evidence>
<feature type="region of interest" description="Disordered" evidence="9">
    <location>
        <begin position="63"/>
        <end position="95"/>
    </location>
</feature>
<keyword evidence="7" id="KW-0539">Nucleus</keyword>
<dbReference type="PROSITE" id="PS00028">
    <property type="entry name" value="ZINC_FINGER_C2H2_1"/>
    <property type="match status" value="4"/>
</dbReference>
<evidence type="ECO:0000313" key="11">
    <source>
        <dbReference type="EMBL" id="CAE6490250.1"/>
    </source>
</evidence>
<dbReference type="Proteomes" id="UP000663831">
    <property type="component" value="Unassembled WGS sequence"/>
</dbReference>
<evidence type="ECO:0000256" key="6">
    <source>
        <dbReference type="ARBA" id="ARBA00023163"/>
    </source>
</evidence>
<evidence type="ECO:0000256" key="8">
    <source>
        <dbReference type="PROSITE-ProRule" id="PRU00042"/>
    </source>
</evidence>
<evidence type="ECO:0000256" key="7">
    <source>
        <dbReference type="ARBA" id="ARBA00023242"/>
    </source>
</evidence>
<evidence type="ECO:0000256" key="1">
    <source>
        <dbReference type="ARBA" id="ARBA00004123"/>
    </source>
</evidence>
<dbReference type="GO" id="GO:0008270">
    <property type="term" value="F:zinc ion binding"/>
    <property type="evidence" value="ECO:0007669"/>
    <property type="project" value="UniProtKB-KW"/>
</dbReference>
<dbReference type="SMART" id="SM00355">
    <property type="entry name" value="ZnF_C2H2"/>
    <property type="match status" value="5"/>
</dbReference>
<proteinExistence type="predicted"/>
<accession>A0A8H3CNA2</accession>
<name>A0A8H3CNA2_9AGAM</name>
<evidence type="ECO:0000256" key="5">
    <source>
        <dbReference type="ARBA" id="ARBA00023015"/>
    </source>
</evidence>
<sequence length="306" mass="34713">MEDHANREHSGEVHALVPCSHGCGKTYVDERHMLRHLPVHAGTRYRCNFCDMVLATVERLKEHQSRASHPHDPDDLRDISDEPGVQLSRRPPTTTPGVHPCLGCSWGFGNSGALRRHEKKHENTLFLCNHCDDLFEVVRNLLSHQEIHGCPSHPSDLIDISGQTTRIPTFLAKRRPQDANGHYPCLREGCGRSYRHWTSLMKHEDVHIGKRVECGCGETFSDVGYLSCHIKKAANPACMQAERDLKCGCGRAFKYWHLFRAHECRTSAELPAKYVTRTVILNPPWPDLNLDIHWSPDPSTEKSSIN</sequence>
<dbReference type="SUPFAM" id="SSF57667">
    <property type="entry name" value="beta-beta-alpha zinc fingers"/>
    <property type="match status" value="2"/>
</dbReference>
<feature type="compositionally biased region" description="Basic and acidic residues" evidence="9">
    <location>
        <begin position="63"/>
        <end position="80"/>
    </location>
</feature>
<dbReference type="GO" id="GO:0006357">
    <property type="term" value="P:regulation of transcription by RNA polymerase II"/>
    <property type="evidence" value="ECO:0007669"/>
    <property type="project" value="TreeGrafter"/>
</dbReference>
<evidence type="ECO:0000259" key="10">
    <source>
        <dbReference type="PROSITE" id="PS50157"/>
    </source>
</evidence>
<dbReference type="InterPro" id="IPR051061">
    <property type="entry name" value="Zinc_finger_trans_reg"/>
</dbReference>
<protein>
    <recommendedName>
        <fullName evidence="10">C2H2-type domain-containing protein</fullName>
    </recommendedName>
</protein>
<dbReference type="Gene3D" id="3.30.160.60">
    <property type="entry name" value="Classic Zinc Finger"/>
    <property type="match status" value="3"/>
</dbReference>
<evidence type="ECO:0000256" key="9">
    <source>
        <dbReference type="SAM" id="MobiDB-lite"/>
    </source>
</evidence>
<comment type="caution">
    <text evidence="11">The sequence shown here is derived from an EMBL/GenBank/DDBJ whole genome shotgun (WGS) entry which is preliminary data.</text>
</comment>
<keyword evidence="2" id="KW-0479">Metal-binding</keyword>
<comment type="subcellular location">
    <subcellularLocation>
        <location evidence="1">Nucleus</location>
    </subcellularLocation>
</comment>
<dbReference type="EMBL" id="CAJMWV010003923">
    <property type="protein sequence ID" value="CAE6490250.1"/>
    <property type="molecule type" value="Genomic_DNA"/>
</dbReference>
<keyword evidence="6" id="KW-0804">Transcription</keyword>
<dbReference type="GO" id="GO:0005634">
    <property type="term" value="C:nucleus"/>
    <property type="evidence" value="ECO:0007669"/>
    <property type="project" value="UniProtKB-SubCell"/>
</dbReference>
<feature type="domain" description="C2H2-type" evidence="10">
    <location>
        <begin position="17"/>
        <end position="45"/>
    </location>
</feature>
<dbReference type="OrthoDB" id="6077919at2759"/>
<evidence type="ECO:0000256" key="3">
    <source>
        <dbReference type="ARBA" id="ARBA00022771"/>
    </source>
</evidence>
<dbReference type="PANTHER" id="PTHR46179">
    <property type="entry name" value="ZINC FINGER PROTEIN"/>
    <property type="match status" value="1"/>
</dbReference>
<dbReference type="InterPro" id="IPR036236">
    <property type="entry name" value="Znf_C2H2_sf"/>
</dbReference>
<evidence type="ECO:0000256" key="4">
    <source>
        <dbReference type="ARBA" id="ARBA00022833"/>
    </source>
</evidence>
<dbReference type="InterPro" id="IPR013087">
    <property type="entry name" value="Znf_C2H2_type"/>
</dbReference>
<dbReference type="PROSITE" id="PS50157">
    <property type="entry name" value="ZINC_FINGER_C2H2_2"/>
    <property type="match status" value="3"/>
</dbReference>
<gene>
    <name evidence="11" type="ORF">RDB_LOCUS108063</name>
</gene>
<feature type="domain" description="C2H2-type" evidence="10">
    <location>
        <begin position="126"/>
        <end position="148"/>
    </location>
</feature>
<keyword evidence="3 8" id="KW-0863">Zinc-finger</keyword>
<dbReference type="PANTHER" id="PTHR46179:SF13">
    <property type="entry name" value="C2H2-TYPE DOMAIN-CONTAINING PROTEIN"/>
    <property type="match status" value="1"/>
</dbReference>
<dbReference type="Pfam" id="PF00096">
    <property type="entry name" value="zf-C2H2"/>
    <property type="match status" value="1"/>
</dbReference>
<keyword evidence="4" id="KW-0862">Zinc</keyword>
<keyword evidence="5" id="KW-0805">Transcription regulation</keyword>
<organism evidence="11 12">
    <name type="scientific">Rhizoctonia solani</name>
    <dbReference type="NCBI Taxonomy" id="456999"/>
    <lineage>
        <taxon>Eukaryota</taxon>
        <taxon>Fungi</taxon>
        <taxon>Dikarya</taxon>
        <taxon>Basidiomycota</taxon>
        <taxon>Agaricomycotina</taxon>
        <taxon>Agaricomycetes</taxon>
        <taxon>Cantharellales</taxon>
        <taxon>Ceratobasidiaceae</taxon>
        <taxon>Rhizoctonia</taxon>
    </lineage>
</organism>
<evidence type="ECO:0000256" key="2">
    <source>
        <dbReference type="ARBA" id="ARBA00022723"/>
    </source>
</evidence>